<dbReference type="EMBL" id="CP060782">
    <property type="protein sequence ID" value="QNP45724.1"/>
    <property type="molecule type" value="Genomic_DNA"/>
</dbReference>
<keyword evidence="2" id="KW-1185">Reference proteome</keyword>
<proteinExistence type="predicted"/>
<sequence length="77" mass="8360">MSRAMYLNVSEGFVVAQCLEAKVGISAIKSLPCGGTRLVCMSVEGADTMRRKLTKNLMKDNAARERHGPGWGFVARS</sequence>
<protein>
    <submittedName>
        <fullName evidence="1">Uncharacterized protein</fullName>
    </submittedName>
</protein>
<gene>
    <name evidence="1" type="ORF">H9L14_14605</name>
</gene>
<evidence type="ECO:0000313" key="2">
    <source>
        <dbReference type="Proteomes" id="UP000516105"/>
    </source>
</evidence>
<accession>A0ABX6T795</accession>
<reference evidence="1 2" key="1">
    <citation type="submission" date="2020-08" db="EMBL/GenBank/DDBJ databases">
        <title>Genome sequence of Sphingomonas sediminicola KACC 15039T.</title>
        <authorList>
            <person name="Hyun D.-W."/>
            <person name="Bae J.-W."/>
        </authorList>
    </citation>
    <scope>NUCLEOTIDE SEQUENCE [LARGE SCALE GENOMIC DNA]</scope>
    <source>
        <strain evidence="1 2">KACC 15039</strain>
    </source>
</reference>
<dbReference type="RefSeq" id="WP_187708677.1">
    <property type="nucleotide sequence ID" value="NZ_CP060782.1"/>
</dbReference>
<organism evidence="1 2">
    <name type="scientific">Sphingomonas sediminicola</name>
    <dbReference type="NCBI Taxonomy" id="386874"/>
    <lineage>
        <taxon>Bacteria</taxon>
        <taxon>Pseudomonadati</taxon>
        <taxon>Pseudomonadota</taxon>
        <taxon>Alphaproteobacteria</taxon>
        <taxon>Sphingomonadales</taxon>
        <taxon>Sphingomonadaceae</taxon>
        <taxon>Sphingomonas</taxon>
    </lineage>
</organism>
<evidence type="ECO:0000313" key="1">
    <source>
        <dbReference type="EMBL" id="QNP45724.1"/>
    </source>
</evidence>
<dbReference type="Proteomes" id="UP000516105">
    <property type="component" value="Chromosome"/>
</dbReference>
<name>A0ABX6T795_9SPHN</name>